<proteinExistence type="predicted"/>
<keyword evidence="1" id="KW-0732">Signal</keyword>
<keyword evidence="4" id="KW-1185">Reference proteome</keyword>
<accession>A0ABW1JG09</accession>
<dbReference type="EMBL" id="JBHSRD010000004">
    <property type="protein sequence ID" value="MFC6007608.1"/>
    <property type="molecule type" value="Genomic_DNA"/>
</dbReference>
<gene>
    <name evidence="3" type="ORF">ACFQDO_10755</name>
</gene>
<name>A0ABW1JG09_9ACTN</name>
<evidence type="ECO:0000259" key="2">
    <source>
        <dbReference type="Pfam" id="PF24837"/>
    </source>
</evidence>
<dbReference type="InterPro" id="IPR056303">
    <property type="entry name" value="AMIN-like"/>
</dbReference>
<evidence type="ECO:0000313" key="4">
    <source>
        <dbReference type="Proteomes" id="UP001596189"/>
    </source>
</evidence>
<dbReference type="RefSeq" id="WP_345715712.1">
    <property type="nucleotide sequence ID" value="NZ_BAABFP010000002.1"/>
</dbReference>
<comment type="caution">
    <text evidence="3">The sequence shown here is derived from an EMBL/GenBank/DDBJ whole genome shotgun (WGS) entry which is preliminary data.</text>
</comment>
<feature type="chain" id="PRO_5046674977" description="AMIN-like domain-containing protein" evidence="1">
    <location>
        <begin position="26"/>
        <end position="185"/>
    </location>
</feature>
<evidence type="ECO:0000256" key="1">
    <source>
        <dbReference type="SAM" id="SignalP"/>
    </source>
</evidence>
<evidence type="ECO:0000313" key="3">
    <source>
        <dbReference type="EMBL" id="MFC6007608.1"/>
    </source>
</evidence>
<reference evidence="4" key="1">
    <citation type="journal article" date="2019" name="Int. J. Syst. Evol. Microbiol.">
        <title>The Global Catalogue of Microorganisms (GCM) 10K type strain sequencing project: providing services to taxonomists for standard genome sequencing and annotation.</title>
        <authorList>
            <consortium name="The Broad Institute Genomics Platform"/>
            <consortium name="The Broad Institute Genome Sequencing Center for Infectious Disease"/>
            <person name="Wu L."/>
            <person name="Ma J."/>
        </authorList>
    </citation>
    <scope>NUCLEOTIDE SEQUENCE [LARGE SCALE GENOMIC DNA]</scope>
    <source>
        <strain evidence="4">KACC 14249</strain>
    </source>
</reference>
<feature type="signal peptide" evidence="1">
    <location>
        <begin position="1"/>
        <end position="25"/>
    </location>
</feature>
<dbReference type="PROSITE" id="PS51318">
    <property type="entry name" value="TAT"/>
    <property type="match status" value="1"/>
</dbReference>
<feature type="domain" description="AMIN-like" evidence="2">
    <location>
        <begin position="53"/>
        <end position="183"/>
    </location>
</feature>
<dbReference type="Pfam" id="PF24837">
    <property type="entry name" value="AMIN-like"/>
    <property type="match status" value="1"/>
</dbReference>
<dbReference type="Proteomes" id="UP001596189">
    <property type="component" value="Unassembled WGS sequence"/>
</dbReference>
<sequence>MKLTRTRALLAVPFLAAAAALTVVAAPTSASAATCSTAWGSLAKSHPAGSHKYVTGVRAGRHACYDRVVVDLAGRAPGYNVRYVSAVTMDGSGKPVPLRGGARLQVTVVAPSYDTAGHPTYRPANQRELVDAAGYRTLRQVAWAGTFEGYTTLGVGVRARLPFRVFTLAGPGSGSRLVIDVAHTW</sequence>
<protein>
    <recommendedName>
        <fullName evidence="2">AMIN-like domain-containing protein</fullName>
    </recommendedName>
</protein>
<dbReference type="InterPro" id="IPR006311">
    <property type="entry name" value="TAT_signal"/>
</dbReference>
<organism evidence="3 4">
    <name type="scientific">Angustibacter luteus</name>
    <dbReference type="NCBI Taxonomy" id="658456"/>
    <lineage>
        <taxon>Bacteria</taxon>
        <taxon>Bacillati</taxon>
        <taxon>Actinomycetota</taxon>
        <taxon>Actinomycetes</taxon>
        <taxon>Kineosporiales</taxon>
        <taxon>Kineosporiaceae</taxon>
    </lineage>
</organism>